<dbReference type="Gene3D" id="3.40.350.10">
    <property type="entry name" value="Creatinase/prolidase N-terminal domain"/>
    <property type="match status" value="1"/>
</dbReference>
<proteinExistence type="predicted"/>
<dbReference type="Pfam" id="PF00557">
    <property type="entry name" value="Peptidase_M24"/>
    <property type="match status" value="1"/>
</dbReference>
<accession>A0A382DF31</accession>
<evidence type="ECO:0000259" key="1">
    <source>
        <dbReference type="Pfam" id="PF00557"/>
    </source>
</evidence>
<dbReference type="AlphaFoldDB" id="A0A382DF31"/>
<dbReference type="InterPro" id="IPR050659">
    <property type="entry name" value="Peptidase_M24B"/>
</dbReference>
<dbReference type="Pfam" id="PF01321">
    <property type="entry name" value="Creatinase_N"/>
    <property type="match status" value="1"/>
</dbReference>
<feature type="non-terminal residue" evidence="3">
    <location>
        <position position="261"/>
    </location>
</feature>
<dbReference type="SUPFAM" id="SSF55920">
    <property type="entry name" value="Creatinase/aminopeptidase"/>
    <property type="match status" value="1"/>
</dbReference>
<sequence>MGRPLSGQELTFPESEYQLRLNAIQRDLSRRQLAGGILFDPENIYWLTGFQTIGYFTFQCLLVLADDKPILVSRQVNGFLAAVTPTLSRFEGIEDHRSPIDVLLGLVNGLFPGGEAIGIETGAWYMTVRDYLELKGGCASELVQWNDHIEPFRIIKSEEQVSRMRKAARAAEAGLDAALAAVRVGASENDLAAAMHSAAIGAGSEYLGHPPLVVSGERTALCFATWKRRFLKKGDVVLLESAGCIDRYHAIVARSAVVGKA</sequence>
<dbReference type="PANTHER" id="PTHR46112:SF2">
    <property type="entry name" value="XAA-PRO AMINOPEPTIDASE P-RELATED"/>
    <property type="match status" value="1"/>
</dbReference>
<dbReference type="InterPro" id="IPR000994">
    <property type="entry name" value="Pept_M24"/>
</dbReference>
<dbReference type="InterPro" id="IPR000587">
    <property type="entry name" value="Creatinase_N"/>
</dbReference>
<dbReference type="Gene3D" id="3.90.230.10">
    <property type="entry name" value="Creatinase/methionine aminopeptidase superfamily"/>
    <property type="match status" value="1"/>
</dbReference>
<gene>
    <name evidence="3" type="ORF">METZ01_LOCUS189882</name>
</gene>
<evidence type="ECO:0000259" key="2">
    <source>
        <dbReference type="Pfam" id="PF01321"/>
    </source>
</evidence>
<protein>
    <recommendedName>
        <fullName evidence="4">Creatinase N-terminal domain-containing protein</fullName>
    </recommendedName>
</protein>
<dbReference type="InterPro" id="IPR036005">
    <property type="entry name" value="Creatinase/aminopeptidase-like"/>
</dbReference>
<dbReference type="PANTHER" id="PTHR46112">
    <property type="entry name" value="AMINOPEPTIDASE"/>
    <property type="match status" value="1"/>
</dbReference>
<organism evidence="3">
    <name type="scientific">marine metagenome</name>
    <dbReference type="NCBI Taxonomy" id="408172"/>
    <lineage>
        <taxon>unclassified sequences</taxon>
        <taxon>metagenomes</taxon>
        <taxon>ecological metagenomes</taxon>
    </lineage>
</organism>
<feature type="domain" description="Peptidase M24" evidence="1">
    <location>
        <begin position="163"/>
        <end position="260"/>
    </location>
</feature>
<dbReference type="EMBL" id="UINC01039080">
    <property type="protein sequence ID" value="SVB37028.1"/>
    <property type="molecule type" value="Genomic_DNA"/>
</dbReference>
<dbReference type="InterPro" id="IPR029149">
    <property type="entry name" value="Creatin/AminoP/Spt16_N"/>
</dbReference>
<feature type="domain" description="Creatinase N-terminal" evidence="2">
    <location>
        <begin position="20"/>
        <end position="155"/>
    </location>
</feature>
<evidence type="ECO:0008006" key="4">
    <source>
        <dbReference type="Google" id="ProtNLM"/>
    </source>
</evidence>
<evidence type="ECO:0000313" key="3">
    <source>
        <dbReference type="EMBL" id="SVB37028.1"/>
    </source>
</evidence>
<reference evidence="3" key="1">
    <citation type="submission" date="2018-05" db="EMBL/GenBank/DDBJ databases">
        <authorList>
            <person name="Lanie J.A."/>
            <person name="Ng W.-L."/>
            <person name="Kazmierczak K.M."/>
            <person name="Andrzejewski T.M."/>
            <person name="Davidsen T.M."/>
            <person name="Wayne K.J."/>
            <person name="Tettelin H."/>
            <person name="Glass J.I."/>
            <person name="Rusch D."/>
            <person name="Podicherti R."/>
            <person name="Tsui H.-C.T."/>
            <person name="Winkler M.E."/>
        </authorList>
    </citation>
    <scope>NUCLEOTIDE SEQUENCE</scope>
</reference>
<dbReference type="CDD" id="cd01066">
    <property type="entry name" value="APP_MetAP"/>
    <property type="match status" value="1"/>
</dbReference>
<dbReference type="SUPFAM" id="SSF53092">
    <property type="entry name" value="Creatinase/prolidase N-terminal domain"/>
    <property type="match status" value="1"/>
</dbReference>
<name>A0A382DF31_9ZZZZ</name>